<sequence length="585" mass="69049">MSSEKVENIIHSTGSVSTICQNCKGDFTIEPDDFSFYEKIKVPPPTFCPECRMQRRMAWRNERTLHRNKCAKSGQSVISCFSKDSPFIVYERDIWWSDKWNPLKYAQEYDFSKSFFMQFRNLLEKVPHPNLFIGKCVNTFFGNYIGEFRNSYLVSASWEGENINYASRCNYCKDSMDMFATTHCQFCYGDITATNCYETFFSQNVDSCTSSYFLYDCRNCINCFGCTNLRNRSNCMWNEQLTKEEYGKKLKELDIGSFKNFQKAKEKFETLRLKALRRFANIINSVNVSGDNILHANNCYHCFDIAENMKDSKFIMNSAAKLYTSYDGYGVGANTELLYESMDSGVDGSRQLFDLTVWECLNVEYSINCHGCNNIFGCIGLRKSSYCIFNKQYSKEEYEKLRTQIINHMQDMPYIDKKGRTYKYGEYFPAEISPFGYNETVAQDYFPLSREVILENGYKYIEREKPEHNATHKSQDLLDDIKDIDESILKVVIECESCKRVYRIIEDEYKFFKKFNLPIPRKCFECRHQERFKLVNFPRLYSRQCMCDKKHNNHKDKCDVEFETSYAPERPEIVYCEKCYQNEVY</sequence>
<organism evidence="1 2">
    <name type="scientific">Candidatus Nomurabacteria bacterium RIFCSPHIGHO2_01_FULL_40_20</name>
    <dbReference type="NCBI Taxonomy" id="1801738"/>
    <lineage>
        <taxon>Bacteria</taxon>
        <taxon>Candidatus Nomuraibacteriota</taxon>
    </lineage>
</organism>
<gene>
    <name evidence="1" type="ORF">A2733_00235</name>
</gene>
<evidence type="ECO:0000313" key="2">
    <source>
        <dbReference type="Proteomes" id="UP000178985"/>
    </source>
</evidence>
<comment type="caution">
    <text evidence="1">The sequence shown here is derived from an EMBL/GenBank/DDBJ whole genome shotgun (WGS) entry which is preliminary data.</text>
</comment>
<dbReference type="AlphaFoldDB" id="A0A1F6V340"/>
<proteinExistence type="predicted"/>
<reference evidence="1 2" key="1">
    <citation type="journal article" date="2016" name="Nat. Commun.">
        <title>Thousands of microbial genomes shed light on interconnected biogeochemical processes in an aquifer system.</title>
        <authorList>
            <person name="Anantharaman K."/>
            <person name="Brown C.T."/>
            <person name="Hug L.A."/>
            <person name="Sharon I."/>
            <person name="Castelle C.J."/>
            <person name="Probst A.J."/>
            <person name="Thomas B.C."/>
            <person name="Singh A."/>
            <person name="Wilkins M.J."/>
            <person name="Karaoz U."/>
            <person name="Brodie E.L."/>
            <person name="Williams K.H."/>
            <person name="Hubbard S.S."/>
            <person name="Banfield J.F."/>
        </authorList>
    </citation>
    <scope>NUCLEOTIDE SEQUENCE [LARGE SCALE GENOMIC DNA]</scope>
</reference>
<name>A0A1F6V340_9BACT</name>
<evidence type="ECO:0000313" key="1">
    <source>
        <dbReference type="EMBL" id="OGI64090.1"/>
    </source>
</evidence>
<dbReference type="Proteomes" id="UP000178985">
    <property type="component" value="Unassembled WGS sequence"/>
</dbReference>
<dbReference type="EMBL" id="MFTO01000007">
    <property type="protein sequence ID" value="OGI64090.1"/>
    <property type="molecule type" value="Genomic_DNA"/>
</dbReference>
<accession>A0A1F6V340</accession>
<protein>
    <submittedName>
        <fullName evidence="1">Uncharacterized protein</fullName>
    </submittedName>
</protein>